<gene>
    <name evidence="2" type="ORF">F3L20_25225</name>
</gene>
<keyword evidence="3" id="KW-1185">Reference proteome</keyword>
<reference evidence="2 3" key="1">
    <citation type="submission" date="2019-09" db="EMBL/GenBank/DDBJ databases">
        <title>Draft genome sequence of the Ebosin-producing strain Streptomyces sp. 139.</title>
        <authorList>
            <person name="Ai L."/>
            <person name="Geng M."/>
            <person name="Ma M."/>
            <person name="Bai L."/>
        </authorList>
    </citation>
    <scope>NUCLEOTIDE SEQUENCE [LARGE SCALE GENOMIC DNA]</scope>
    <source>
        <strain evidence="2 3">139</strain>
    </source>
</reference>
<evidence type="ECO:0000313" key="2">
    <source>
        <dbReference type="EMBL" id="QER88719.1"/>
    </source>
</evidence>
<accession>A0ABX5ZWL4</accession>
<evidence type="ECO:0000256" key="1">
    <source>
        <dbReference type="SAM" id="MobiDB-lite"/>
    </source>
</evidence>
<feature type="compositionally biased region" description="Polar residues" evidence="1">
    <location>
        <begin position="142"/>
        <end position="154"/>
    </location>
</feature>
<organism evidence="2 3">
    <name type="scientific">Streptomyces tendae</name>
    <dbReference type="NCBI Taxonomy" id="1932"/>
    <lineage>
        <taxon>Bacteria</taxon>
        <taxon>Bacillati</taxon>
        <taxon>Actinomycetota</taxon>
        <taxon>Actinomycetes</taxon>
        <taxon>Kitasatosporales</taxon>
        <taxon>Streptomycetaceae</taxon>
        <taxon>Streptomyces</taxon>
    </lineage>
</organism>
<name>A0ABX5ZWL4_STRTE</name>
<feature type="compositionally biased region" description="Low complexity" evidence="1">
    <location>
        <begin position="47"/>
        <end position="68"/>
    </location>
</feature>
<protein>
    <submittedName>
        <fullName evidence="2">Uncharacterized protein</fullName>
    </submittedName>
</protein>
<feature type="region of interest" description="Disordered" evidence="1">
    <location>
        <begin position="230"/>
        <end position="252"/>
    </location>
</feature>
<dbReference type="RefSeq" id="WP_150156289.1">
    <property type="nucleotide sequence ID" value="NZ_CP043959.1"/>
</dbReference>
<proteinExistence type="predicted"/>
<evidence type="ECO:0000313" key="3">
    <source>
        <dbReference type="Proteomes" id="UP000324308"/>
    </source>
</evidence>
<sequence>MPDTPRHTQDTWLPGTPGSTPHPDAPRSGSAAADPGYEATTLHGKTDAAGAARGADTAHRAGGTETGTAGSGGGTDSPLVAAHPQGGTGTHGTDTTASSATSARTSAPGSADRTSVPGPDGTGAHTTGAHVTTPGRDGTGVHATTSSRENTGARTTGPLKDGAPHGSSPHTGTDGRLLPTDTCDRFSEQLRQAVAGFVDRPRDAVEEADLVLQELTERLTDALTERRRTLAKNWRTPAQGAPKDGAAPAADTEQLRLALRDYRELAERLMGV</sequence>
<dbReference type="Proteomes" id="UP000324308">
    <property type="component" value="Chromosome"/>
</dbReference>
<feature type="compositionally biased region" description="Low complexity" evidence="1">
    <location>
        <begin position="237"/>
        <end position="251"/>
    </location>
</feature>
<feature type="region of interest" description="Disordered" evidence="1">
    <location>
        <begin position="1"/>
        <end position="181"/>
    </location>
</feature>
<feature type="compositionally biased region" description="Low complexity" evidence="1">
    <location>
        <begin position="91"/>
        <end position="135"/>
    </location>
</feature>
<dbReference type="EMBL" id="CP043959">
    <property type="protein sequence ID" value="QER88719.1"/>
    <property type="molecule type" value="Genomic_DNA"/>
</dbReference>